<dbReference type="AlphaFoldDB" id="A0A0N0GNI4"/>
<name>A0A0N0GNI4_9NEIS</name>
<keyword evidence="8 13" id="KW-0378">Hydrolase</keyword>
<evidence type="ECO:0000313" key="19">
    <source>
        <dbReference type="Proteomes" id="UP000037939"/>
    </source>
</evidence>
<evidence type="ECO:0000256" key="11">
    <source>
        <dbReference type="ARBA" id="ARBA00023002"/>
    </source>
</evidence>
<dbReference type="InterPro" id="IPR050765">
    <property type="entry name" value="Riboflavin_Biosynth_HTPR"/>
</dbReference>
<evidence type="ECO:0000313" key="18">
    <source>
        <dbReference type="EMBL" id="KPC52884.1"/>
    </source>
</evidence>
<dbReference type="InterPro" id="IPR016193">
    <property type="entry name" value="Cytidine_deaminase-like"/>
</dbReference>
<feature type="binding site" evidence="15">
    <location>
        <position position="178"/>
    </location>
    <ligand>
        <name>NADP(+)</name>
        <dbReference type="ChEBI" id="CHEBI:58349"/>
    </ligand>
</feature>
<dbReference type="NCBIfam" id="TIGR00227">
    <property type="entry name" value="ribD_Cterm"/>
    <property type="match status" value="1"/>
</dbReference>
<feature type="domain" description="CMP/dCMP-type deaminase" evidence="17">
    <location>
        <begin position="9"/>
        <end position="131"/>
    </location>
</feature>
<dbReference type="FunFam" id="3.40.140.10:FF:000025">
    <property type="entry name" value="Riboflavin biosynthesis protein RibD"/>
    <property type="match status" value="1"/>
</dbReference>
<evidence type="ECO:0000256" key="13">
    <source>
        <dbReference type="PIRNR" id="PIRNR006769"/>
    </source>
</evidence>
<keyword evidence="11 13" id="KW-0560">Oxidoreductase</keyword>
<feature type="binding site" evidence="16">
    <location>
        <position position="83"/>
    </location>
    <ligand>
        <name>Zn(2+)</name>
        <dbReference type="ChEBI" id="CHEBI:29105"/>
        <note>catalytic</note>
    </ligand>
</feature>
<dbReference type="Gene3D" id="3.40.430.10">
    <property type="entry name" value="Dihydrofolate Reductase, subunit A"/>
    <property type="match status" value="1"/>
</dbReference>
<dbReference type="NCBIfam" id="TIGR00326">
    <property type="entry name" value="eubact_ribD"/>
    <property type="match status" value="1"/>
</dbReference>
<feature type="binding site" evidence="15">
    <location>
        <position position="215"/>
    </location>
    <ligand>
        <name>substrate</name>
    </ligand>
</feature>
<keyword evidence="19" id="KW-1185">Reference proteome</keyword>
<keyword evidence="10 13" id="KW-0521">NADP</keyword>
<comment type="pathway">
    <text evidence="2 13">Cofactor biosynthesis; riboflavin biosynthesis; 5-amino-6-(D-ribitylamino)uracil from GTP: step 2/4.</text>
</comment>
<feature type="binding site" evidence="16">
    <location>
        <position position="92"/>
    </location>
    <ligand>
        <name>Zn(2+)</name>
        <dbReference type="ChEBI" id="CHEBI:29105"/>
        <note>catalytic</note>
    </ligand>
</feature>
<dbReference type="InterPro" id="IPR004794">
    <property type="entry name" value="Eubact_RibD"/>
</dbReference>
<comment type="catalytic activity">
    <reaction evidence="13">
        <text>2,5-diamino-6-hydroxy-4-(5-phosphoribosylamino)-pyrimidine + H2O + H(+) = 5-amino-6-(5-phospho-D-ribosylamino)uracil + NH4(+)</text>
        <dbReference type="Rhea" id="RHEA:21868"/>
        <dbReference type="ChEBI" id="CHEBI:15377"/>
        <dbReference type="ChEBI" id="CHEBI:15378"/>
        <dbReference type="ChEBI" id="CHEBI:28938"/>
        <dbReference type="ChEBI" id="CHEBI:58453"/>
        <dbReference type="ChEBI" id="CHEBI:58614"/>
        <dbReference type="EC" id="3.5.4.26"/>
    </reaction>
</comment>
<feature type="active site" description="Proton donor" evidence="14">
    <location>
        <position position="60"/>
    </location>
</feature>
<comment type="pathway">
    <text evidence="3 13">Cofactor biosynthesis; riboflavin biosynthesis; 5-amino-6-(D-ribitylamino)uracil from GTP: step 3/4.</text>
</comment>
<evidence type="ECO:0000256" key="2">
    <source>
        <dbReference type="ARBA" id="ARBA00004882"/>
    </source>
</evidence>
<dbReference type="EC" id="3.5.4.26" evidence="13"/>
<dbReference type="GO" id="GO:0009231">
    <property type="term" value="P:riboflavin biosynthetic process"/>
    <property type="evidence" value="ECO:0007669"/>
    <property type="project" value="UniProtKB-UniPathway"/>
</dbReference>
<feature type="binding site" evidence="16">
    <location>
        <position position="58"/>
    </location>
    <ligand>
        <name>Zn(2+)</name>
        <dbReference type="ChEBI" id="CHEBI:29105"/>
        <note>catalytic</note>
    </ligand>
</feature>
<evidence type="ECO:0000256" key="12">
    <source>
        <dbReference type="ARBA" id="ARBA00023268"/>
    </source>
</evidence>
<dbReference type="PANTHER" id="PTHR38011:SF7">
    <property type="entry name" value="2,5-DIAMINO-6-RIBOSYLAMINO-4(3H)-PYRIMIDINONE 5'-PHOSPHATE REDUCTASE"/>
    <property type="match status" value="1"/>
</dbReference>
<dbReference type="InterPro" id="IPR002734">
    <property type="entry name" value="RibDG_C"/>
</dbReference>
<dbReference type="InterPro" id="IPR011549">
    <property type="entry name" value="RibD_C"/>
</dbReference>
<feature type="binding site" evidence="15">
    <location>
        <position position="212"/>
    </location>
    <ligand>
        <name>substrate</name>
    </ligand>
</feature>
<dbReference type="STRING" id="857265.WG78_10355"/>
<gene>
    <name evidence="18" type="primary">ribD</name>
    <name evidence="18" type="ORF">WG78_10355</name>
</gene>
<evidence type="ECO:0000256" key="9">
    <source>
        <dbReference type="ARBA" id="ARBA00022833"/>
    </source>
</evidence>
<evidence type="ECO:0000256" key="5">
    <source>
        <dbReference type="ARBA" id="ARBA00007417"/>
    </source>
</evidence>
<evidence type="ECO:0000256" key="7">
    <source>
        <dbReference type="ARBA" id="ARBA00022723"/>
    </source>
</evidence>
<keyword evidence="7 13" id="KW-0479">Metal-binding</keyword>
<evidence type="ECO:0000256" key="4">
    <source>
        <dbReference type="ARBA" id="ARBA00005259"/>
    </source>
</evidence>
<dbReference type="SUPFAM" id="SSF53597">
    <property type="entry name" value="Dihydrofolate reductase-like"/>
    <property type="match status" value="1"/>
</dbReference>
<organism evidence="18 19">
    <name type="scientific">Amantichitinum ursilacus</name>
    <dbReference type="NCBI Taxonomy" id="857265"/>
    <lineage>
        <taxon>Bacteria</taxon>
        <taxon>Pseudomonadati</taxon>
        <taxon>Pseudomonadota</taxon>
        <taxon>Betaproteobacteria</taxon>
        <taxon>Neisseriales</taxon>
        <taxon>Chitinibacteraceae</taxon>
        <taxon>Amantichitinum</taxon>
    </lineage>
</organism>
<dbReference type="PANTHER" id="PTHR38011">
    <property type="entry name" value="DIHYDROFOLATE REDUCTASE FAMILY PROTEIN (AFU_ORTHOLOGUE AFUA_8G06820)"/>
    <property type="match status" value="1"/>
</dbReference>
<feature type="binding site" evidence="15">
    <location>
        <position position="162"/>
    </location>
    <ligand>
        <name>NADP(+)</name>
        <dbReference type="ChEBI" id="CHEBI:58349"/>
    </ligand>
</feature>
<dbReference type="Gene3D" id="3.40.140.10">
    <property type="entry name" value="Cytidine Deaminase, domain 2"/>
    <property type="match status" value="1"/>
</dbReference>
<dbReference type="UniPathway" id="UPA00275">
    <property type="reaction ID" value="UER00401"/>
</dbReference>
<feature type="binding site" evidence="15">
    <location>
        <position position="176"/>
    </location>
    <ligand>
        <name>substrate</name>
    </ligand>
</feature>
<dbReference type="InterPro" id="IPR016192">
    <property type="entry name" value="APOBEC/CMP_deaminase_Zn-bd"/>
</dbReference>
<feature type="binding site" evidence="15">
    <location>
        <position position="192"/>
    </location>
    <ligand>
        <name>substrate</name>
    </ligand>
</feature>
<dbReference type="GO" id="GO:0008835">
    <property type="term" value="F:diaminohydroxyphosphoribosylaminopyrimidine deaminase activity"/>
    <property type="evidence" value="ECO:0007669"/>
    <property type="project" value="UniProtKB-EC"/>
</dbReference>
<dbReference type="EC" id="1.1.1.193" evidence="13"/>
<evidence type="ECO:0000256" key="16">
    <source>
        <dbReference type="PIRSR" id="PIRSR006769-3"/>
    </source>
</evidence>
<evidence type="ECO:0000256" key="1">
    <source>
        <dbReference type="ARBA" id="ARBA00002151"/>
    </source>
</evidence>
<dbReference type="GO" id="GO:0008270">
    <property type="term" value="F:zinc ion binding"/>
    <property type="evidence" value="ECO:0007669"/>
    <property type="project" value="InterPro"/>
</dbReference>
<dbReference type="OrthoDB" id="9800865at2"/>
<dbReference type="RefSeq" id="WP_053937727.1">
    <property type="nucleotide sequence ID" value="NZ_LAQT01000008.1"/>
</dbReference>
<evidence type="ECO:0000256" key="14">
    <source>
        <dbReference type="PIRSR" id="PIRSR006769-1"/>
    </source>
</evidence>
<dbReference type="Pfam" id="PF00383">
    <property type="entry name" value="dCMP_cyt_deam_1"/>
    <property type="match status" value="1"/>
</dbReference>
<dbReference type="InterPro" id="IPR002125">
    <property type="entry name" value="CMP_dCMP_dom"/>
</dbReference>
<evidence type="ECO:0000256" key="3">
    <source>
        <dbReference type="ARBA" id="ARBA00004910"/>
    </source>
</evidence>
<evidence type="ECO:0000259" key="17">
    <source>
        <dbReference type="PROSITE" id="PS51747"/>
    </source>
</evidence>
<keyword evidence="12" id="KW-0511">Multifunctional enzyme</keyword>
<evidence type="ECO:0000256" key="10">
    <source>
        <dbReference type="ARBA" id="ARBA00022857"/>
    </source>
</evidence>
<comment type="function">
    <text evidence="1 13">Converts 2,5-diamino-6-(ribosylamino)-4(3h)-pyrimidinone 5'-phosphate into 5-amino-6-(ribosylamino)-2,4(1h,3h)-pyrimidinedione 5'-phosphate.</text>
</comment>
<protein>
    <recommendedName>
        <fullName evidence="13">Riboflavin biosynthesis protein RibD</fullName>
    </recommendedName>
    <domain>
        <recommendedName>
            <fullName evidence="13">Diaminohydroxyphosphoribosylaminopyrimidine deaminase</fullName>
            <shortName evidence="13">DRAP deaminase</shortName>
            <ecNumber evidence="13">3.5.4.26</ecNumber>
        </recommendedName>
        <alternativeName>
            <fullName evidence="13">Riboflavin-specific deaminase</fullName>
        </alternativeName>
    </domain>
    <domain>
        <recommendedName>
            <fullName evidence="13">5-amino-6-(5-phosphoribosylamino)uracil reductase</fullName>
            <ecNumber evidence="13">1.1.1.193</ecNumber>
        </recommendedName>
        <alternativeName>
            <fullName evidence="13">HTP reductase</fullName>
        </alternativeName>
    </domain>
</protein>
<keyword evidence="9 13" id="KW-0862">Zinc</keyword>
<evidence type="ECO:0000256" key="8">
    <source>
        <dbReference type="ARBA" id="ARBA00022801"/>
    </source>
</evidence>
<dbReference type="InterPro" id="IPR024072">
    <property type="entry name" value="DHFR-like_dom_sf"/>
</dbReference>
<dbReference type="PROSITE" id="PS00903">
    <property type="entry name" value="CYT_DCMP_DEAMINASES_1"/>
    <property type="match status" value="1"/>
</dbReference>
<feature type="binding site" evidence="15">
    <location>
        <position position="301"/>
    </location>
    <ligand>
        <name>substrate</name>
    </ligand>
</feature>
<dbReference type="PROSITE" id="PS51747">
    <property type="entry name" value="CYT_DCMP_DEAMINASES_2"/>
    <property type="match status" value="1"/>
</dbReference>
<comment type="catalytic activity">
    <reaction evidence="13">
        <text>5-amino-6-(5-phospho-D-ribitylamino)uracil + NADP(+) = 5-amino-6-(5-phospho-D-ribosylamino)uracil + NADPH + H(+)</text>
        <dbReference type="Rhea" id="RHEA:17845"/>
        <dbReference type="ChEBI" id="CHEBI:15378"/>
        <dbReference type="ChEBI" id="CHEBI:57783"/>
        <dbReference type="ChEBI" id="CHEBI:58349"/>
        <dbReference type="ChEBI" id="CHEBI:58421"/>
        <dbReference type="ChEBI" id="CHEBI:58453"/>
        <dbReference type="EC" id="1.1.1.193"/>
    </reaction>
</comment>
<dbReference type="CDD" id="cd01284">
    <property type="entry name" value="Riboflavin_deaminase-reductase"/>
    <property type="match status" value="1"/>
</dbReference>
<evidence type="ECO:0000256" key="15">
    <source>
        <dbReference type="PIRSR" id="PIRSR006769-2"/>
    </source>
</evidence>
<accession>A0A0N0GNI4</accession>
<dbReference type="PATRIC" id="fig|857265.3.peg.2126"/>
<comment type="caution">
    <text evidence="18">The sequence shown here is derived from an EMBL/GenBank/DDBJ whole genome shotgun (WGS) entry which is preliminary data.</text>
</comment>
<dbReference type="GO" id="GO:0008703">
    <property type="term" value="F:5-amino-6-(5-phosphoribosylamino)uracil reductase activity"/>
    <property type="evidence" value="ECO:0007669"/>
    <property type="project" value="UniProtKB-EC"/>
</dbReference>
<reference evidence="18 19" key="1">
    <citation type="submission" date="2015-07" db="EMBL/GenBank/DDBJ databases">
        <title>Draft genome sequence of the Amantichitinum ursilacus IGB-41, a new chitin-degrading bacterium.</title>
        <authorList>
            <person name="Kirstahler P."/>
            <person name="Guenther M."/>
            <person name="Grumaz C."/>
            <person name="Rupp S."/>
            <person name="Zibek S."/>
            <person name="Sohn K."/>
        </authorList>
    </citation>
    <scope>NUCLEOTIDE SEQUENCE [LARGE SCALE GENOMIC DNA]</scope>
    <source>
        <strain evidence="18 19">IGB-41</strain>
    </source>
</reference>
<sequence length="377" mass="39846">MTEVARYSAADYAHMQHALALAARGRYITPPNPSVGCVLVRDGGVVGEGHSQPTGHAHAEVMAMRMAGEQARGATAYVTLEPCSHHGRTPPCADGLIAAGVSRVVVALRDPNPLVAGQGLARLRAAGIEVSHGLLANEAAEHHRGFLSRMIRHRPWLRVKIATSLDGRTALANGESQWITGPAARADVQALRARSSAMITGIGTVLADDAALTVRDPVFADIGRQPLRVVLDGRLRTPPSARILQTPGVLIVCAVLDGAREAALRDAGAEVISLPDADGRIDLPALSAELAQRGCNEVTVEAGAILNGAFLRSGLVDEIIWYQAPVIIGEPGRGAAELDLSQLAARLAPRVLSRRMVGVDQRLDLRFTDPALFVTQE</sequence>
<evidence type="ECO:0000256" key="6">
    <source>
        <dbReference type="ARBA" id="ARBA00022619"/>
    </source>
</evidence>
<comment type="cofactor">
    <cofactor evidence="13 16">
        <name>Zn(2+)</name>
        <dbReference type="ChEBI" id="CHEBI:29105"/>
    </cofactor>
    <text evidence="13 16">Binds 1 zinc ion.</text>
</comment>
<keyword evidence="6 13" id="KW-0686">Riboflavin biosynthesis</keyword>
<dbReference type="Pfam" id="PF01872">
    <property type="entry name" value="RibD_C"/>
    <property type="match status" value="1"/>
</dbReference>
<dbReference type="Proteomes" id="UP000037939">
    <property type="component" value="Unassembled WGS sequence"/>
</dbReference>
<comment type="similarity">
    <text evidence="5 13">In the C-terminal section; belongs to the HTP reductase family.</text>
</comment>
<feature type="binding site" evidence="15">
    <location>
        <position position="208"/>
    </location>
    <ligand>
        <name>NADP(+)</name>
        <dbReference type="ChEBI" id="CHEBI:58349"/>
    </ligand>
</feature>
<proteinExistence type="inferred from homology"/>
<dbReference type="EMBL" id="LAQT01000008">
    <property type="protein sequence ID" value="KPC52884.1"/>
    <property type="molecule type" value="Genomic_DNA"/>
</dbReference>
<dbReference type="GO" id="GO:0050661">
    <property type="term" value="F:NADP binding"/>
    <property type="evidence" value="ECO:0007669"/>
    <property type="project" value="InterPro"/>
</dbReference>
<feature type="binding site" evidence="15">
    <location>
        <position position="204"/>
    </location>
    <ligand>
        <name>NADP(+)</name>
        <dbReference type="ChEBI" id="CHEBI:58349"/>
    </ligand>
</feature>
<feature type="binding site" evidence="15">
    <location>
        <begin position="303"/>
        <end position="309"/>
    </location>
    <ligand>
        <name>NADP(+)</name>
        <dbReference type="ChEBI" id="CHEBI:58349"/>
    </ligand>
</feature>
<comment type="similarity">
    <text evidence="4 13">In the N-terminal section; belongs to the cytidine and deoxycytidylate deaminase family.</text>
</comment>
<dbReference type="PIRSF" id="PIRSF006769">
    <property type="entry name" value="RibD"/>
    <property type="match status" value="1"/>
</dbReference>
<dbReference type="SUPFAM" id="SSF53927">
    <property type="entry name" value="Cytidine deaminase-like"/>
    <property type="match status" value="1"/>
</dbReference>